<dbReference type="Proteomes" id="UP001175226">
    <property type="component" value="Unassembled WGS sequence"/>
</dbReference>
<feature type="compositionally biased region" description="Low complexity" evidence="1">
    <location>
        <begin position="460"/>
        <end position="473"/>
    </location>
</feature>
<evidence type="ECO:0000313" key="3">
    <source>
        <dbReference type="Proteomes" id="UP001175226"/>
    </source>
</evidence>
<feature type="compositionally biased region" description="Acidic residues" evidence="1">
    <location>
        <begin position="767"/>
        <end position="777"/>
    </location>
</feature>
<feature type="region of interest" description="Disordered" evidence="1">
    <location>
        <begin position="242"/>
        <end position="268"/>
    </location>
</feature>
<dbReference type="EMBL" id="JAUEPT010000223">
    <property type="protein sequence ID" value="KAK0429658.1"/>
    <property type="molecule type" value="Genomic_DNA"/>
</dbReference>
<feature type="region of interest" description="Disordered" evidence="1">
    <location>
        <begin position="744"/>
        <end position="799"/>
    </location>
</feature>
<feature type="compositionally biased region" description="Polar residues" evidence="1">
    <location>
        <begin position="444"/>
        <end position="459"/>
    </location>
</feature>
<dbReference type="AlphaFoldDB" id="A0AA39IVD4"/>
<organism evidence="2 3">
    <name type="scientific">Armillaria borealis</name>
    <dbReference type="NCBI Taxonomy" id="47425"/>
    <lineage>
        <taxon>Eukaryota</taxon>
        <taxon>Fungi</taxon>
        <taxon>Dikarya</taxon>
        <taxon>Basidiomycota</taxon>
        <taxon>Agaricomycotina</taxon>
        <taxon>Agaricomycetes</taxon>
        <taxon>Agaricomycetidae</taxon>
        <taxon>Agaricales</taxon>
        <taxon>Marasmiineae</taxon>
        <taxon>Physalacriaceae</taxon>
        <taxon>Armillaria</taxon>
    </lineage>
</organism>
<feature type="region of interest" description="Disordered" evidence="1">
    <location>
        <begin position="368"/>
        <end position="506"/>
    </location>
</feature>
<evidence type="ECO:0000313" key="2">
    <source>
        <dbReference type="EMBL" id="KAK0429658.1"/>
    </source>
</evidence>
<name>A0AA39IVD4_9AGAR</name>
<gene>
    <name evidence="2" type="ORF">EV421DRAFT_1914271</name>
</gene>
<comment type="caution">
    <text evidence="2">The sequence shown here is derived from an EMBL/GenBank/DDBJ whole genome shotgun (WGS) entry which is preliminary data.</text>
</comment>
<evidence type="ECO:0000256" key="1">
    <source>
        <dbReference type="SAM" id="MobiDB-lite"/>
    </source>
</evidence>
<feature type="compositionally biased region" description="Pro residues" evidence="1">
    <location>
        <begin position="115"/>
        <end position="127"/>
    </location>
</feature>
<sequence>MPYWRNKSNYSHEEVSDLLKQVYNHLVPSIMQLENENLIDSHVGTSICHWLTLIHDNLPCQFCHADWHNTIARSAPEVCPSHVLHQLSPNAPLPAKKASPAIPARQVALSSTAAPPVPPRSTHPPWTPMSLISPVAHSLEVSPSPRNHPHIHSLATVLSHPNMPPSPLTSCQAPPIWTSFAPVRPLGLYHPPPTGVTTNLSPPCPPLVTPDQVISCGFREMASAFQGLCQALLSPGASALVSGSGAASSAVPNITTTSPSPPGNTVLPEDKVNLVESSLRSMRRQLQHDSKHHNAPLLPLVTGQGEFLGAHPLSPMREEAPAPMTWPPPLPVEELLSTVIEELPSPPQAYHPMTGAPLHSRSLVVLSSAPDAPVPEPSKAPSPKCGGQSNLKGAKSKAKGKSKAIVPIPEPACTPTLPPTPQTSAIREEPPLPKKSLKRKHPVTESTPPESGPSTQVEGSRSTRARSATSKAACLPEAPSDAESKRAGPSVKKPHFSPEKVARRQVLNPMQAAASNTDQESSRMFYGRPKQQFLAAEFTQVQDPEVAGVPIDRHNSHVELENYHFEDLITAPDEFFDPIRYGNKNGTYGAHSSRYAFYAHAPDHYEKTCLPCSARMIECTWNNWFPGATCNQCQDGHHRGCSARYTACEMHEITSHLTTFMRYNIPSLHRNIMQLCSINCELEHIHYLYRSRVRARDHVVRDIVETLDQFASAEGGNELIEALSGAYHEVRSFIVDDGLRRSAGQSLNLPQGPEYIPSDNNTSMWNEGEDDAGEVDGEQAAGPSGTQGGDSSGAAGSSK</sequence>
<accession>A0AA39IVD4</accession>
<feature type="compositionally biased region" description="Pro residues" evidence="1">
    <location>
        <begin position="408"/>
        <end position="421"/>
    </location>
</feature>
<reference evidence="2" key="1">
    <citation type="submission" date="2023-06" db="EMBL/GenBank/DDBJ databases">
        <authorList>
            <consortium name="Lawrence Berkeley National Laboratory"/>
            <person name="Ahrendt S."/>
            <person name="Sahu N."/>
            <person name="Indic B."/>
            <person name="Wong-Bajracharya J."/>
            <person name="Merenyi Z."/>
            <person name="Ke H.-M."/>
            <person name="Monk M."/>
            <person name="Kocsube S."/>
            <person name="Drula E."/>
            <person name="Lipzen A."/>
            <person name="Balint B."/>
            <person name="Henrissat B."/>
            <person name="Andreopoulos B."/>
            <person name="Martin F.M."/>
            <person name="Harder C.B."/>
            <person name="Rigling D."/>
            <person name="Ford K.L."/>
            <person name="Foster G.D."/>
            <person name="Pangilinan J."/>
            <person name="Papanicolaou A."/>
            <person name="Barry K."/>
            <person name="LaButti K."/>
            <person name="Viragh M."/>
            <person name="Koriabine M."/>
            <person name="Yan M."/>
            <person name="Riley R."/>
            <person name="Champramary S."/>
            <person name="Plett K.L."/>
            <person name="Tsai I.J."/>
            <person name="Slot J."/>
            <person name="Sipos G."/>
            <person name="Plett J."/>
            <person name="Nagy L.G."/>
            <person name="Grigoriev I.V."/>
        </authorList>
    </citation>
    <scope>NUCLEOTIDE SEQUENCE</scope>
    <source>
        <strain evidence="2">FPL87.14</strain>
    </source>
</reference>
<proteinExistence type="predicted"/>
<feature type="region of interest" description="Disordered" evidence="1">
    <location>
        <begin position="109"/>
        <end position="128"/>
    </location>
</feature>
<protein>
    <submittedName>
        <fullName evidence="2">Uncharacterized protein</fullName>
    </submittedName>
</protein>
<keyword evidence="3" id="KW-1185">Reference proteome</keyword>
<feature type="compositionally biased region" description="Low complexity" evidence="1">
    <location>
        <begin position="242"/>
        <end position="252"/>
    </location>
</feature>